<evidence type="ECO:0000256" key="4">
    <source>
        <dbReference type="PIRNR" id="PIRNR005586"/>
    </source>
</evidence>
<dbReference type="Gene3D" id="2.20.25.10">
    <property type="match status" value="1"/>
</dbReference>
<dbReference type="GO" id="GO:0008270">
    <property type="term" value="F:zinc ion binding"/>
    <property type="evidence" value="ECO:0007669"/>
    <property type="project" value="UniProtKB-KW"/>
</dbReference>
<gene>
    <name evidence="10" type="ORF">STCU_00892</name>
</gene>
<evidence type="ECO:0000256" key="7">
    <source>
        <dbReference type="RuleBase" id="RU003474"/>
    </source>
</evidence>
<keyword evidence="4 7" id="KW-0804">Transcription</keyword>
<feature type="binding site" evidence="5">
    <location>
        <position position="97"/>
    </location>
    <ligand>
        <name>Zn(2+)</name>
        <dbReference type="ChEBI" id="CHEBI:29105"/>
        <label>2</label>
    </ligand>
</feature>
<comment type="caution">
    <text evidence="10">The sequence shown here is derived from an EMBL/GenBank/DDBJ whole genome shotgun (WGS) entry which is preliminary data.</text>
</comment>
<dbReference type="GO" id="GO:0003899">
    <property type="term" value="F:DNA-directed RNA polymerase activity"/>
    <property type="evidence" value="ECO:0007669"/>
    <property type="project" value="InterPro"/>
</dbReference>
<feature type="binding site" evidence="5">
    <location>
        <position position="24"/>
    </location>
    <ligand>
        <name>Zn(2+)</name>
        <dbReference type="ChEBI" id="CHEBI:29105"/>
        <label>1</label>
    </ligand>
</feature>
<dbReference type="AlphaFoldDB" id="S9W981"/>
<dbReference type="PANTHER" id="PTHR11239">
    <property type="entry name" value="DNA-DIRECTED RNA POLYMERASE"/>
    <property type="match status" value="1"/>
</dbReference>
<evidence type="ECO:0000256" key="8">
    <source>
        <dbReference type="SAM" id="SignalP"/>
    </source>
</evidence>
<feature type="binding site" evidence="5">
    <location>
        <position position="104"/>
    </location>
    <ligand>
        <name>Zn(2+)</name>
        <dbReference type="ChEBI" id="CHEBI:29105"/>
        <label>2</label>
    </ligand>
</feature>
<feature type="signal peptide" evidence="8">
    <location>
        <begin position="1"/>
        <end position="20"/>
    </location>
</feature>
<reference evidence="10 11" key="1">
    <citation type="journal article" date="2013" name="PLoS ONE">
        <title>Predicting the Proteins of Angomonas deanei, Strigomonas culicis and Their Respective Endosymbionts Reveals New Aspects of the Trypanosomatidae Family.</title>
        <authorList>
            <person name="Motta M.C."/>
            <person name="Martins A.C."/>
            <person name="de Souza S.S."/>
            <person name="Catta-Preta C.M."/>
            <person name="Silva R."/>
            <person name="Klein C.C."/>
            <person name="de Almeida L.G."/>
            <person name="de Lima Cunha O."/>
            <person name="Ciapina L.P."/>
            <person name="Brocchi M."/>
            <person name="Colabardini A.C."/>
            <person name="de Araujo Lima B."/>
            <person name="Machado C.R."/>
            <person name="de Almeida Soares C.M."/>
            <person name="Probst C.M."/>
            <person name="de Menezes C.B."/>
            <person name="Thompson C.E."/>
            <person name="Bartholomeu D.C."/>
            <person name="Gradia D.F."/>
            <person name="Pavoni D.P."/>
            <person name="Grisard E.C."/>
            <person name="Fantinatti-Garboggini F."/>
            <person name="Marchini F.K."/>
            <person name="Rodrigues-Luiz G.F."/>
            <person name="Wagner G."/>
            <person name="Goldman G.H."/>
            <person name="Fietto J.L."/>
            <person name="Elias M.C."/>
            <person name="Goldman M.H."/>
            <person name="Sagot M.F."/>
            <person name="Pereira M."/>
            <person name="Stoco P.H."/>
            <person name="de Mendonca-Neto R.P."/>
            <person name="Teixeira S.M."/>
            <person name="Maciel T.E."/>
            <person name="de Oliveira Mendes T.A."/>
            <person name="Urmenyi T.P."/>
            <person name="de Souza W."/>
            <person name="Schenkman S."/>
            <person name="de Vasconcelos A.T."/>
        </authorList>
    </citation>
    <scope>NUCLEOTIDE SEQUENCE [LARGE SCALE GENOMIC DNA]</scope>
</reference>
<dbReference type="PROSITE" id="PS51133">
    <property type="entry name" value="ZF_TFIIS_2"/>
    <property type="match status" value="1"/>
</dbReference>
<feature type="binding site" evidence="5">
    <location>
        <position position="129"/>
    </location>
    <ligand>
        <name>Zn(2+)</name>
        <dbReference type="ChEBI" id="CHEBI:29105"/>
        <label>2</label>
    </ligand>
</feature>
<proteinExistence type="inferred from homology"/>
<evidence type="ECO:0000313" key="10">
    <source>
        <dbReference type="EMBL" id="EPY35826.1"/>
    </source>
</evidence>
<dbReference type="Pfam" id="PF02150">
    <property type="entry name" value="Zn_ribbon_RPB9"/>
    <property type="match status" value="1"/>
</dbReference>
<keyword evidence="2 6" id="KW-0863">Zinc-finger</keyword>
<dbReference type="GO" id="GO:0003676">
    <property type="term" value="F:nucleic acid binding"/>
    <property type="evidence" value="ECO:0007669"/>
    <property type="project" value="InterPro"/>
</dbReference>
<dbReference type="SMART" id="SM00440">
    <property type="entry name" value="ZnF_C2C2"/>
    <property type="match status" value="1"/>
</dbReference>
<accession>S9W981</accession>
<name>S9W981_9TRYP</name>
<feature type="domain" description="TFIIS-type" evidence="9">
    <location>
        <begin position="93"/>
        <end position="137"/>
    </location>
</feature>
<keyword evidence="4 7" id="KW-0240">DNA-directed RNA polymerase</keyword>
<comment type="subcellular location">
    <subcellularLocation>
        <location evidence="4">Nucleus</location>
    </subcellularLocation>
</comment>
<dbReference type="OrthoDB" id="282152at2759"/>
<keyword evidence="1 5" id="KW-0479">Metal-binding</keyword>
<comment type="similarity">
    <text evidence="4 7">Belongs to the archaeal rpoM/eukaryotic RPA12/RPB9/RPC11 RNA polymerase family.</text>
</comment>
<dbReference type="PANTHER" id="PTHR11239:SF12">
    <property type="entry name" value="DNA-DIRECTED RNA POLYMERASE III SUBUNIT RPC10"/>
    <property type="match status" value="1"/>
</dbReference>
<keyword evidence="4" id="KW-0539">Nucleus</keyword>
<dbReference type="EMBL" id="ATMH01000892">
    <property type="protein sequence ID" value="EPY35826.1"/>
    <property type="molecule type" value="Genomic_DNA"/>
</dbReference>
<feature type="chain" id="PRO_5004558974" description="DNA-directed RNA polymerase subunit" evidence="8">
    <location>
        <begin position="21"/>
        <end position="139"/>
    </location>
</feature>
<evidence type="ECO:0000313" key="11">
    <source>
        <dbReference type="Proteomes" id="UP000015354"/>
    </source>
</evidence>
<feature type="zinc finger region" description="C4-type" evidence="6">
    <location>
        <begin position="4"/>
        <end position="27"/>
    </location>
</feature>
<dbReference type="PIRSF" id="PIRSF005586">
    <property type="entry name" value="RNApol_RpoM"/>
    <property type="match status" value="1"/>
</dbReference>
<dbReference type="Pfam" id="PF01096">
    <property type="entry name" value="Zn_ribbon_TFIIS"/>
    <property type="match status" value="1"/>
</dbReference>
<keyword evidence="11" id="KW-1185">Reference proteome</keyword>
<feature type="binding site" evidence="5">
    <location>
        <position position="132"/>
    </location>
    <ligand>
        <name>Zn(2+)</name>
        <dbReference type="ChEBI" id="CHEBI:29105"/>
        <label>2</label>
    </ligand>
</feature>
<organism evidence="10 11">
    <name type="scientific">Strigomonas culicis</name>
    <dbReference type="NCBI Taxonomy" id="28005"/>
    <lineage>
        <taxon>Eukaryota</taxon>
        <taxon>Discoba</taxon>
        <taxon>Euglenozoa</taxon>
        <taxon>Kinetoplastea</taxon>
        <taxon>Metakinetoplastina</taxon>
        <taxon>Trypanosomatida</taxon>
        <taxon>Trypanosomatidae</taxon>
        <taxon>Strigomonadinae</taxon>
        <taxon>Strigomonas</taxon>
    </lineage>
</organism>
<sequence length="139" mass="14909">MFFCPFCGTLLLLQNDAARAMLACSTCSYVHLIEADSAHPLTVTHRFDRFNKPMDEGLEESVVGGSVGGDGGGEAAAPGVPEGAVSAEGGQIITVACENPEVQCDSKKALYIQIQMRSADEPPTTFFKCVKCGYQWRQD</sequence>
<dbReference type="SUPFAM" id="SSF57783">
    <property type="entry name" value="Zinc beta-ribbon"/>
    <property type="match status" value="1"/>
</dbReference>
<feature type="binding site" evidence="5">
    <location>
        <position position="4"/>
    </location>
    <ligand>
        <name>Zn(2+)</name>
        <dbReference type="ChEBI" id="CHEBI:29105"/>
        <label>1</label>
    </ligand>
</feature>
<dbReference type="InterPro" id="IPR001222">
    <property type="entry name" value="Znf_TFIIS"/>
</dbReference>
<evidence type="ECO:0000256" key="6">
    <source>
        <dbReference type="PIRSR" id="PIRSR005586-2"/>
    </source>
</evidence>
<dbReference type="GO" id="GO:0005666">
    <property type="term" value="C:RNA polymerase III complex"/>
    <property type="evidence" value="ECO:0007669"/>
    <property type="project" value="TreeGrafter"/>
</dbReference>
<evidence type="ECO:0000259" key="9">
    <source>
        <dbReference type="PROSITE" id="PS51133"/>
    </source>
</evidence>
<keyword evidence="8" id="KW-0732">Signal</keyword>
<dbReference type="GO" id="GO:0006386">
    <property type="term" value="P:termination of RNA polymerase III transcription"/>
    <property type="evidence" value="ECO:0007669"/>
    <property type="project" value="TreeGrafter"/>
</dbReference>
<keyword evidence="3 5" id="KW-0862">Zinc</keyword>
<dbReference type="Proteomes" id="UP000015354">
    <property type="component" value="Unassembled WGS sequence"/>
</dbReference>
<evidence type="ECO:0000256" key="2">
    <source>
        <dbReference type="ARBA" id="ARBA00022771"/>
    </source>
</evidence>
<feature type="binding site" evidence="5">
    <location>
        <position position="7"/>
    </location>
    <ligand>
        <name>Zn(2+)</name>
        <dbReference type="ChEBI" id="CHEBI:29105"/>
        <label>1</label>
    </ligand>
</feature>
<dbReference type="InterPro" id="IPR001529">
    <property type="entry name" value="Zn_ribbon_RPB9"/>
</dbReference>
<evidence type="ECO:0000256" key="3">
    <source>
        <dbReference type="ARBA" id="ARBA00022833"/>
    </source>
</evidence>
<dbReference type="InterPro" id="IPR012164">
    <property type="entry name" value="Rpa12/Rpb9/Rpc10/TFS"/>
</dbReference>
<evidence type="ECO:0000256" key="1">
    <source>
        <dbReference type="ARBA" id="ARBA00022723"/>
    </source>
</evidence>
<comment type="function">
    <text evidence="4">DNA-dependent RNA polymerase catalyzes the transcription of DNA into RNA using the four ribonucleoside triphosphates as substrates.</text>
</comment>
<evidence type="ECO:0000256" key="5">
    <source>
        <dbReference type="PIRSR" id="PIRSR005586-1"/>
    </source>
</evidence>
<protein>
    <recommendedName>
        <fullName evidence="4">DNA-directed RNA polymerase subunit</fullName>
    </recommendedName>
</protein>
<feature type="binding site" evidence="5">
    <location>
        <position position="27"/>
    </location>
    <ligand>
        <name>Zn(2+)</name>
        <dbReference type="ChEBI" id="CHEBI:29105"/>
        <label>1</label>
    </ligand>
</feature>